<accession>A0A2A2M3V5</accession>
<dbReference type="Proteomes" id="UP000218231">
    <property type="component" value="Unassembled WGS sequence"/>
</dbReference>
<sequence>MPKNHVKLVIENSPEEKAFVLEVPEVTTVESLISHAISKAKWKDRKLALLTAKLGMAEAKQFNAITQPLNDMIVSHLQKFEIRLKDKVSRNFYIL</sequence>
<gene>
    <name evidence="1" type="ORF">WR25_06589</name>
</gene>
<evidence type="ECO:0000313" key="1">
    <source>
        <dbReference type="EMBL" id="PAV93154.1"/>
    </source>
</evidence>
<evidence type="ECO:0000313" key="2">
    <source>
        <dbReference type="Proteomes" id="UP000218231"/>
    </source>
</evidence>
<name>A0A2A2M3V5_9BILA</name>
<comment type="caution">
    <text evidence="1">The sequence shown here is derived from an EMBL/GenBank/DDBJ whole genome shotgun (WGS) entry which is preliminary data.</text>
</comment>
<dbReference type="EMBL" id="LIAE01005670">
    <property type="protein sequence ID" value="PAV93154.1"/>
    <property type="molecule type" value="Genomic_DNA"/>
</dbReference>
<keyword evidence="2" id="KW-1185">Reference proteome</keyword>
<dbReference type="AlphaFoldDB" id="A0A2A2M3V5"/>
<organism evidence="1 2">
    <name type="scientific">Diploscapter pachys</name>
    <dbReference type="NCBI Taxonomy" id="2018661"/>
    <lineage>
        <taxon>Eukaryota</taxon>
        <taxon>Metazoa</taxon>
        <taxon>Ecdysozoa</taxon>
        <taxon>Nematoda</taxon>
        <taxon>Chromadorea</taxon>
        <taxon>Rhabditida</taxon>
        <taxon>Rhabditina</taxon>
        <taxon>Rhabditomorpha</taxon>
        <taxon>Rhabditoidea</taxon>
        <taxon>Rhabditidae</taxon>
        <taxon>Diploscapter</taxon>
    </lineage>
</organism>
<reference evidence="1 2" key="1">
    <citation type="journal article" date="2017" name="Curr. Biol.">
        <title>Genome architecture and evolution of a unichromosomal asexual nematode.</title>
        <authorList>
            <person name="Fradin H."/>
            <person name="Zegar C."/>
            <person name="Gutwein M."/>
            <person name="Lucas J."/>
            <person name="Kovtun M."/>
            <person name="Corcoran D."/>
            <person name="Baugh L.R."/>
            <person name="Kiontke K."/>
            <person name="Gunsalus K."/>
            <person name="Fitch D.H."/>
            <person name="Piano F."/>
        </authorList>
    </citation>
    <scope>NUCLEOTIDE SEQUENCE [LARGE SCALE GENOMIC DNA]</scope>
    <source>
        <strain evidence="1">PF1309</strain>
    </source>
</reference>
<protein>
    <submittedName>
        <fullName evidence="1">Uncharacterized protein</fullName>
    </submittedName>
</protein>
<proteinExistence type="predicted"/>